<dbReference type="InterPro" id="IPR039134">
    <property type="entry name" value="SMUG1"/>
</dbReference>
<evidence type="ECO:0000256" key="5">
    <source>
        <dbReference type="ARBA" id="ARBA00023125"/>
    </source>
</evidence>
<keyword evidence="5" id="KW-0238">DNA-binding</keyword>
<organism evidence="9 10">
    <name type="scientific">Larinioides sclopetarius</name>
    <dbReference type="NCBI Taxonomy" id="280406"/>
    <lineage>
        <taxon>Eukaryota</taxon>
        <taxon>Metazoa</taxon>
        <taxon>Ecdysozoa</taxon>
        <taxon>Arthropoda</taxon>
        <taxon>Chelicerata</taxon>
        <taxon>Arachnida</taxon>
        <taxon>Araneae</taxon>
        <taxon>Araneomorphae</taxon>
        <taxon>Entelegynae</taxon>
        <taxon>Araneoidea</taxon>
        <taxon>Araneidae</taxon>
        <taxon>Larinioides</taxon>
    </lineage>
</organism>
<comment type="similarity">
    <text evidence="2">Belongs to the uracil-DNA glycosylase (UDG) superfamily. SMUG1 family.</text>
</comment>
<dbReference type="GO" id="GO:0005634">
    <property type="term" value="C:nucleus"/>
    <property type="evidence" value="ECO:0007669"/>
    <property type="project" value="UniProtKB-SubCell"/>
</dbReference>
<keyword evidence="7" id="KW-0539">Nucleus</keyword>
<dbReference type="FunFam" id="3.40.470.10:FF:000005">
    <property type="entry name" value="Single-strand selective monofunctional uracil DNA glycosylase"/>
    <property type="match status" value="1"/>
</dbReference>
<dbReference type="GO" id="GO:0017065">
    <property type="term" value="F:single-strand selective uracil DNA N-glycosylase activity"/>
    <property type="evidence" value="ECO:0007669"/>
    <property type="project" value="InterPro"/>
</dbReference>
<proteinExistence type="inferred from homology"/>
<dbReference type="GO" id="GO:0003677">
    <property type="term" value="F:DNA binding"/>
    <property type="evidence" value="ECO:0007669"/>
    <property type="project" value="UniProtKB-KW"/>
</dbReference>
<dbReference type="InterPro" id="IPR005122">
    <property type="entry name" value="Uracil-DNA_glycosylase-like"/>
</dbReference>
<dbReference type="SUPFAM" id="SSF52141">
    <property type="entry name" value="Uracil-DNA glycosylase-like"/>
    <property type="match status" value="1"/>
</dbReference>
<evidence type="ECO:0000313" key="10">
    <source>
        <dbReference type="Proteomes" id="UP001497382"/>
    </source>
</evidence>
<keyword evidence="4" id="KW-0378">Hydrolase</keyword>
<evidence type="ECO:0000259" key="8">
    <source>
        <dbReference type="Pfam" id="PF03167"/>
    </source>
</evidence>
<keyword evidence="3" id="KW-0227">DNA damage</keyword>
<accession>A0AAV2AHY0</accession>
<dbReference type="EMBL" id="CAXIEN010000168">
    <property type="protein sequence ID" value="CAL1283466.1"/>
    <property type="molecule type" value="Genomic_DNA"/>
</dbReference>
<gene>
    <name evidence="9" type="ORF">LARSCL_LOCUS12623</name>
</gene>
<dbReference type="Pfam" id="PF03167">
    <property type="entry name" value="UDG"/>
    <property type="match status" value="1"/>
</dbReference>
<evidence type="ECO:0000256" key="1">
    <source>
        <dbReference type="ARBA" id="ARBA00004123"/>
    </source>
</evidence>
<dbReference type="CDD" id="cd19374">
    <property type="entry name" value="UDG-F3_SMUG1-like"/>
    <property type="match status" value="1"/>
</dbReference>
<feature type="domain" description="Uracil-DNA glycosylase-like" evidence="8">
    <location>
        <begin position="58"/>
        <end position="230"/>
    </location>
</feature>
<dbReference type="InterPro" id="IPR036895">
    <property type="entry name" value="Uracil-DNA_glycosylase-like_sf"/>
</dbReference>
<evidence type="ECO:0000256" key="3">
    <source>
        <dbReference type="ARBA" id="ARBA00022763"/>
    </source>
</evidence>
<reference evidence="9 10" key="1">
    <citation type="submission" date="2024-04" db="EMBL/GenBank/DDBJ databases">
        <authorList>
            <person name="Rising A."/>
            <person name="Reimegard J."/>
            <person name="Sonavane S."/>
            <person name="Akerstrom W."/>
            <person name="Nylinder S."/>
            <person name="Hedman E."/>
            <person name="Kallberg Y."/>
        </authorList>
    </citation>
    <scope>NUCLEOTIDE SEQUENCE [LARGE SCALE GENOMIC DNA]</scope>
</reference>
<keyword evidence="6" id="KW-0234">DNA repair</keyword>
<dbReference type="PANTHER" id="PTHR13235:SF2">
    <property type="entry name" value="SINGLE-STRAND SELECTIVE MONOFUNCTIONAL URACIL DNA GLYCOSYLASE"/>
    <property type="match status" value="1"/>
</dbReference>
<dbReference type="AlphaFoldDB" id="A0AAV2AHY0"/>
<name>A0AAV2AHY0_9ARAC</name>
<evidence type="ECO:0000256" key="4">
    <source>
        <dbReference type="ARBA" id="ARBA00022801"/>
    </source>
</evidence>
<dbReference type="PANTHER" id="PTHR13235">
    <property type="entry name" value="SINGLE-STRAND SELECTIVE MONOFUNCTIONAL URACIL DNA GLYCOSYLASE"/>
    <property type="match status" value="1"/>
</dbReference>
<evidence type="ECO:0000313" key="9">
    <source>
        <dbReference type="EMBL" id="CAL1283466.1"/>
    </source>
</evidence>
<dbReference type="Proteomes" id="UP001497382">
    <property type="component" value="Unassembled WGS sequence"/>
</dbReference>
<comment type="subcellular location">
    <subcellularLocation>
        <location evidence="1">Nucleus</location>
    </subcellularLocation>
</comment>
<evidence type="ECO:0000256" key="7">
    <source>
        <dbReference type="ARBA" id="ARBA00023242"/>
    </source>
</evidence>
<evidence type="ECO:0000256" key="6">
    <source>
        <dbReference type="ARBA" id="ARBA00023204"/>
    </source>
</evidence>
<comment type="caution">
    <text evidence="9">The sequence shown here is derived from an EMBL/GenBank/DDBJ whole genome shotgun (WGS) entry which is preliminary data.</text>
</comment>
<dbReference type="GO" id="GO:0006284">
    <property type="term" value="P:base-excision repair"/>
    <property type="evidence" value="ECO:0007669"/>
    <property type="project" value="InterPro"/>
</dbReference>
<evidence type="ECO:0000256" key="2">
    <source>
        <dbReference type="ARBA" id="ARBA00007889"/>
    </source>
</evidence>
<sequence length="250" mass="28590">MESYSIPDSLLEIEQQQCKLLANLTFNENVRYIYNPLDYAKETHEFYIRTYCNGPKIILFLGMNPGPFGMAQNGVPFGDSAFVNNWLKIKGNVSKPHEEHPKRKIEGLNCSRSEVSGSRFWSFMEDVCGRPEIFFRNCYVHNYCPFSMMTESAKNITPADLKAQEKKVLLQICDEALYKVIMLLQVKIIVGIGKFAQERAMKVIEAYNITDNIAVVNIMHPSPINPAANKGWRDIVYAELQKSGILKYMV</sequence>
<dbReference type="Gene3D" id="3.40.470.10">
    <property type="entry name" value="Uracil-DNA glycosylase-like domain"/>
    <property type="match status" value="1"/>
</dbReference>
<keyword evidence="10" id="KW-1185">Reference proteome</keyword>
<protein>
    <recommendedName>
        <fullName evidence="8">Uracil-DNA glycosylase-like domain-containing protein</fullName>
    </recommendedName>
</protein>
<dbReference type="GO" id="GO:0000703">
    <property type="term" value="F:oxidized pyrimidine nucleobase lesion DNA N-glycosylase activity"/>
    <property type="evidence" value="ECO:0007669"/>
    <property type="project" value="TreeGrafter"/>
</dbReference>